<comment type="catalytic activity">
    <reaction evidence="1">
        <text>GDP-alpha-D-mannose = GDP-4-dehydro-alpha-D-rhamnose + H2O</text>
        <dbReference type="Rhea" id="RHEA:23820"/>
        <dbReference type="ChEBI" id="CHEBI:15377"/>
        <dbReference type="ChEBI" id="CHEBI:57527"/>
        <dbReference type="ChEBI" id="CHEBI:57964"/>
        <dbReference type="EC" id="4.2.1.47"/>
    </reaction>
</comment>
<dbReference type="FunFam" id="3.40.50.720:FF:000924">
    <property type="entry name" value="GDP-mannose 4,6 dehydratase"/>
    <property type="match status" value="1"/>
</dbReference>
<dbReference type="EMBL" id="LT607752">
    <property type="protein sequence ID" value="SCG47893.1"/>
    <property type="molecule type" value="Genomic_DNA"/>
</dbReference>
<evidence type="ECO:0000256" key="4">
    <source>
        <dbReference type="ARBA" id="ARBA00011989"/>
    </source>
</evidence>
<organism evidence="8 9">
    <name type="scientific">Micromonospora rifamycinica</name>
    <dbReference type="NCBI Taxonomy" id="291594"/>
    <lineage>
        <taxon>Bacteria</taxon>
        <taxon>Bacillati</taxon>
        <taxon>Actinomycetota</taxon>
        <taxon>Actinomycetes</taxon>
        <taxon>Micromonosporales</taxon>
        <taxon>Micromonosporaceae</taxon>
        <taxon>Micromonospora</taxon>
    </lineage>
</organism>
<evidence type="ECO:0000256" key="2">
    <source>
        <dbReference type="ARBA" id="ARBA00001937"/>
    </source>
</evidence>
<dbReference type="GO" id="GO:0042351">
    <property type="term" value="P:'de novo' GDP-L-fucose biosynthetic process"/>
    <property type="evidence" value="ECO:0007669"/>
    <property type="project" value="TreeGrafter"/>
</dbReference>
<dbReference type="AlphaFoldDB" id="A0A109IJ04"/>
<dbReference type="OrthoDB" id="9779041at2"/>
<feature type="domain" description="NAD(P)-binding" evidence="7">
    <location>
        <begin position="5"/>
        <end position="312"/>
    </location>
</feature>
<gene>
    <name evidence="8" type="ORF">GA0070623_1519</name>
</gene>
<comment type="similarity">
    <text evidence="3">Belongs to the NAD(P)-dependent epimerase/dehydratase family. GDP-mannose 4,6-dehydratase subfamily.</text>
</comment>
<evidence type="ECO:0000256" key="3">
    <source>
        <dbReference type="ARBA" id="ARBA00009263"/>
    </source>
</evidence>
<protein>
    <recommendedName>
        <fullName evidence="4">GDP-mannose 4,6-dehydratase</fullName>
        <ecNumber evidence="4">4.2.1.47</ecNumber>
    </recommendedName>
</protein>
<dbReference type="GO" id="GO:0008446">
    <property type="term" value="F:GDP-mannose 4,6-dehydratase activity"/>
    <property type="evidence" value="ECO:0007669"/>
    <property type="project" value="UniProtKB-EC"/>
</dbReference>
<name>A0A109IJ04_9ACTN</name>
<keyword evidence="9" id="KW-1185">Reference proteome</keyword>
<evidence type="ECO:0000259" key="7">
    <source>
        <dbReference type="Pfam" id="PF16363"/>
    </source>
</evidence>
<reference evidence="9" key="1">
    <citation type="submission" date="2016-06" db="EMBL/GenBank/DDBJ databases">
        <authorList>
            <person name="Varghese N."/>
            <person name="Submissions Spin"/>
        </authorList>
    </citation>
    <scope>NUCLEOTIDE SEQUENCE [LARGE SCALE GENOMIC DNA]</scope>
    <source>
        <strain evidence="9">DSM 44983</strain>
    </source>
</reference>
<dbReference type="PANTHER" id="PTHR43715:SF1">
    <property type="entry name" value="GDP-MANNOSE 4,6 DEHYDRATASE"/>
    <property type="match status" value="1"/>
</dbReference>
<evidence type="ECO:0000313" key="9">
    <source>
        <dbReference type="Proteomes" id="UP000198226"/>
    </source>
</evidence>
<dbReference type="CDD" id="cd05260">
    <property type="entry name" value="GDP_MD_SDR_e"/>
    <property type="match status" value="1"/>
</dbReference>
<evidence type="ECO:0000256" key="5">
    <source>
        <dbReference type="ARBA" id="ARBA00023239"/>
    </source>
</evidence>
<dbReference type="Proteomes" id="UP000198226">
    <property type="component" value="Chromosome I"/>
</dbReference>
<dbReference type="RefSeq" id="WP_067310548.1">
    <property type="nucleotide sequence ID" value="NZ_LRMV01000093.1"/>
</dbReference>
<dbReference type="Pfam" id="PF16363">
    <property type="entry name" value="GDP_Man_Dehyd"/>
    <property type="match status" value="1"/>
</dbReference>
<evidence type="ECO:0000256" key="6">
    <source>
        <dbReference type="ARBA" id="ARBA00059383"/>
    </source>
</evidence>
<evidence type="ECO:0000313" key="8">
    <source>
        <dbReference type="EMBL" id="SCG47893.1"/>
    </source>
</evidence>
<accession>A0A109IJ04</accession>
<dbReference type="InterPro" id="IPR006368">
    <property type="entry name" value="GDP_Man_deHydtase"/>
</dbReference>
<keyword evidence="5" id="KW-0456">Lyase</keyword>
<proteinExistence type="inferred from homology"/>
<evidence type="ECO:0000256" key="1">
    <source>
        <dbReference type="ARBA" id="ARBA00000188"/>
    </source>
</evidence>
<dbReference type="EC" id="4.2.1.47" evidence="4"/>
<dbReference type="Gene3D" id="3.40.50.720">
    <property type="entry name" value="NAD(P)-binding Rossmann-like Domain"/>
    <property type="match status" value="1"/>
</dbReference>
<dbReference type="Gene3D" id="3.90.25.10">
    <property type="entry name" value="UDP-galactose 4-epimerase, domain 1"/>
    <property type="match status" value="1"/>
</dbReference>
<dbReference type="PANTHER" id="PTHR43715">
    <property type="entry name" value="GDP-MANNOSE 4,6-DEHYDRATASE"/>
    <property type="match status" value="1"/>
</dbReference>
<dbReference type="InterPro" id="IPR016040">
    <property type="entry name" value="NAD(P)-bd_dom"/>
</dbReference>
<sequence length="337" mass="38315">MKRALITGVAGQDGSYLSEFLLAQGYEVWGIVRRNSVPEHQISRIGSLGDLRLEYGDLLDSASLERCMRLAAPDEIYNLASQSHVRISFDIPQFTVQANATGLLNLLEVYRRVAPEARFYQASSSEMFGNTVDPDGFQRETTPMNPVSPYGCSKVFGYHAVRNYRKSYDLFAVNGILFNHESPRRGSNFVTNKVVKTAVQIRHKLADKLVLGNLDSHRDWGHSKDYVRGMHMIVNHEVPGDYVIATGHTHSIRELCEHVFSRLGMDYRDYVVQDAKFMRPSELTYLRGDSSLFRSTFGWEPEYTFEALLDEMIEHWESVLGRRDGSRTAGLLPVLPR</sequence>
<dbReference type="InterPro" id="IPR036291">
    <property type="entry name" value="NAD(P)-bd_dom_sf"/>
</dbReference>
<comment type="function">
    <text evidence="6">Catalyzes the conversion of GDP-D-mannose to GDP-4-dehydro-6-deoxy-D-mannose.</text>
</comment>
<dbReference type="SUPFAM" id="SSF51735">
    <property type="entry name" value="NAD(P)-binding Rossmann-fold domains"/>
    <property type="match status" value="1"/>
</dbReference>
<comment type="cofactor">
    <cofactor evidence="2">
        <name>NADP(+)</name>
        <dbReference type="ChEBI" id="CHEBI:58349"/>
    </cofactor>
</comment>